<name>A0ABV7UD52_9HYPH</name>
<evidence type="ECO:0000313" key="3">
    <source>
        <dbReference type="Proteomes" id="UP001595704"/>
    </source>
</evidence>
<accession>A0ABV7UD52</accession>
<proteinExistence type="predicted"/>
<protein>
    <submittedName>
        <fullName evidence="2">Uncharacterized protein</fullName>
    </submittedName>
</protein>
<feature type="compositionally biased region" description="Polar residues" evidence="1">
    <location>
        <begin position="1"/>
        <end position="11"/>
    </location>
</feature>
<keyword evidence="3" id="KW-1185">Reference proteome</keyword>
<comment type="caution">
    <text evidence="2">The sequence shown here is derived from an EMBL/GenBank/DDBJ whole genome shotgun (WGS) entry which is preliminary data.</text>
</comment>
<organism evidence="2 3">
    <name type="scientific">Camelimonas fluminis</name>
    <dbReference type="NCBI Taxonomy" id="1576911"/>
    <lineage>
        <taxon>Bacteria</taxon>
        <taxon>Pseudomonadati</taxon>
        <taxon>Pseudomonadota</taxon>
        <taxon>Alphaproteobacteria</taxon>
        <taxon>Hyphomicrobiales</taxon>
        <taxon>Chelatococcaceae</taxon>
        <taxon>Camelimonas</taxon>
    </lineage>
</organism>
<gene>
    <name evidence="2" type="ORF">ACFONL_01395</name>
</gene>
<evidence type="ECO:0000256" key="1">
    <source>
        <dbReference type="SAM" id="MobiDB-lite"/>
    </source>
</evidence>
<reference evidence="3" key="1">
    <citation type="journal article" date="2019" name="Int. J. Syst. Evol. Microbiol.">
        <title>The Global Catalogue of Microorganisms (GCM) 10K type strain sequencing project: providing services to taxonomists for standard genome sequencing and annotation.</title>
        <authorList>
            <consortium name="The Broad Institute Genomics Platform"/>
            <consortium name="The Broad Institute Genome Sequencing Center for Infectious Disease"/>
            <person name="Wu L."/>
            <person name="Ma J."/>
        </authorList>
    </citation>
    <scope>NUCLEOTIDE SEQUENCE [LARGE SCALE GENOMIC DNA]</scope>
    <source>
        <strain evidence="3">KCTC 42282</strain>
    </source>
</reference>
<dbReference type="Proteomes" id="UP001595704">
    <property type="component" value="Unassembled WGS sequence"/>
</dbReference>
<sequence>MTIIENGSATATAAIPESTLATQDPADGDTSTDPEAVALAREQYACDTLEIDENAKCSHGDDGVWVQAWVLVRLPDND</sequence>
<dbReference type="RefSeq" id="WP_191321184.1">
    <property type="nucleotide sequence ID" value="NZ_BNCG01000049.1"/>
</dbReference>
<dbReference type="EMBL" id="JBHRYC010000018">
    <property type="protein sequence ID" value="MFC3636044.1"/>
    <property type="molecule type" value="Genomic_DNA"/>
</dbReference>
<evidence type="ECO:0000313" key="2">
    <source>
        <dbReference type="EMBL" id="MFC3636044.1"/>
    </source>
</evidence>
<feature type="region of interest" description="Disordered" evidence="1">
    <location>
        <begin position="1"/>
        <end position="33"/>
    </location>
</feature>